<reference evidence="1 2" key="1">
    <citation type="submission" date="2015-09" db="EMBL/GenBank/DDBJ databases">
        <title>Draft genome of the parasitic nematode Teladorsagia circumcincta isolate WARC Sus (inbred).</title>
        <authorList>
            <person name="Mitreva M."/>
        </authorList>
    </citation>
    <scope>NUCLEOTIDE SEQUENCE [LARGE SCALE GENOMIC DNA]</scope>
    <source>
        <strain evidence="1 2">S</strain>
    </source>
</reference>
<feature type="non-terminal residue" evidence="1">
    <location>
        <position position="64"/>
    </location>
</feature>
<evidence type="ECO:0000313" key="2">
    <source>
        <dbReference type="Proteomes" id="UP000230423"/>
    </source>
</evidence>
<dbReference type="EMBL" id="KZ397957">
    <property type="protein sequence ID" value="PIO54345.1"/>
    <property type="molecule type" value="Genomic_DNA"/>
</dbReference>
<organism evidence="1 2">
    <name type="scientific">Teladorsagia circumcincta</name>
    <name type="common">Brown stomach worm</name>
    <name type="synonym">Ostertagia circumcincta</name>
    <dbReference type="NCBI Taxonomy" id="45464"/>
    <lineage>
        <taxon>Eukaryota</taxon>
        <taxon>Metazoa</taxon>
        <taxon>Ecdysozoa</taxon>
        <taxon>Nematoda</taxon>
        <taxon>Chromadorea</taxon>
        <taxon>Rhabditida</taxon>
        <taxon>Rhabditina</taxon>
        <taxon>Rhabditomorpha</taxon>
        <taxon>Strongyloidea</taxon>
        <taxon>Trichostrongylidae</taxon>
        <taxon>Teladorsagia</taxon>
    </lineage>
</organism>
<evidence type="ECO:0000313" key="1">
    <source>
        <dbReference type="EMBL" id="PIO54345.1"/>
    </source>
</evidence>
<dbReference type="AlphaFoldDB" id="A0A2G9T8V8"/>
<dbReference type="Proteomes" id="UP000230423">
    <property type="component" value="Unassembled WGS sequence"/>
</dbReference>
<keyword evidence="2" id="KW-1185">Reference proteome</keyword>
<accession>A0A2G9T8V8</accession>
<sequence length="64" mass="7146">MHQETRWKGAKAREVGEGVELYYNGKDTKRNGVAIAVAESLKDHVSAVSRVSDRIMAVRTDTKE</sequence>
<name>A0A2G9T8V8_TELCI</name>
<dbReference type="OrthoDB" id="5854863at2759"/>
<protein>
    <submittedName>
        <fullName evidence="1">Uncharacterized protein</fullName>
    </submittedName>
</protein>
<gene>
    <name evidence="1" type="ORF">TELCIR_24295</name>
</gene>
<proteinExistence type="predicted"/>